<gene>
    <name evidence="1" type="ORF">A8926_1868</name>
</gene>
<dbReference type="EMBL" id="PJNB01000001">
    <property type="protein sequence ID" value="PKW14265.1"/>
    <property type="molecule type" value="Genomic_DNA"/>
</dbReference>
<protein>
    <submittedName>
        <fullName evidence="1">Uncharacterized protein</fullName>
    </submittedName>
</protein>
<accession>A0A2N3XUD4</accession>
<keyword evidence="2" id="KW-1185">Reference proteome</keyword>
<organism evidence="1 2">
    <name type="scientific">Saccharopolyspora spinosa</name>
    <dbReference type="NCBI Taxonomy" id="60894"/>
    <lineage>
        <taxon>Bacteria</taxon>
        <taxon>Bacillati</taxon>
        <taxon>Actinomycetota</taxon>
        <taxon>Actinomycetes</taxon>
        <taxon>Pseudonocardiales</taxon>
        <taxon>Pseudonocardiaceae</taxon>
        <taxon>Saccharopolyspora</taxon>
    </lineage>
</organism>
<evidence type="ECO:0000313" key="2">
    <source>
        <dbReference type="Proteomes" id="UP000233786"/>
    </source>
</evidence>
<evidence type="ECO:0000313" key="1">
    <source>
        <dbReference type="EMBL" id="PKW14265.1"/>
    </source>
</evidence>
<dbReference type="Proteomes" id="UP000233786">
    <property type="component" value="Unassembled WGS sequence"/>
</dbReference>
<dbReference type="STRING" id="994479.GCA_000194155_08019"/>
<name>A0A2N3XUD4_SACSN</name>
<sequence>MNPLTLKELAALLRSGEVEEGPLADFAVDYQEASRVFRKKDD</sequence>
<dbReference type="AlphaFoldDB" id="A0A2N3XUD4"/>
<reference evidence="1" key="1">
    <citation type="submission" date="2017-12" db="EMBL/GenBank/DDBJ databases">
        <title>Sequencing the genomes of 1000 Actinobacteria strains.</title>
        <authorList>
            <person name="Klenk H.-P."/>
        </authorList>
    </citation>
    <scope>NUCLEOTIDE SEQUENCE [LARGE SCALE GENOMIC DNA]</scope>
    <source>
        <strain evidence="1">DSM 44228</strain>
    </source>
</reference>
<proteinExistence type="predicted"/>
<comment type="caution">
    <text evidence="1">The sequence shown here is derived from an EMBL/GenBank/DDBJ whole genome shotgun (WGS) entry which is preliminary data.</text>
</comment>